<keyword evidence="4" id="KW-1185">Reference proteome</keyword>
<evidence type="ECO:0000256" key="2">
    <source>
        <dbReference type="SAM" id="Phobius"/>
    </source>
</evidence>
<proteinExistence type="predicted"/>
<gene>
    <name evidence="3" type="ORF">NHN17_19745</name>
</gene>
<dbReference type="EMBL" id="JANEYT010000063">
    <property type="protein sequence ID" value="MCQ1060281.1"/>
    <property type="molecule type" value="Genomic_DNA"/>
</dbReference>
<comment type="caution">
    <text evidence="3">The sequence shown here is derived from an EMBL/GenBank/DDBJ whole genome shotgun (WGS) entry which is preliminary data.</text>
</comment>
<dbReference type="RefSeq" id="WP_255044362.1">
    <property type="nucleotide sequence ID" value="NZ_JANEYT010000063.1"/>
</dbReference>
<name>A0ABT1N9A5_9GAMM</name>
<accession>A0ABT1N9A5</accession>
<keyword evidence="2" id="KW-0472">Membrane</keyword>
<organism evidence="3 4">
    <name type="scientific">Photobacterium pectinilyticum</name>
    <dbReference type="NCBI Taxonomy" id="2906793"/>
    <lineage>
        <taxon>Bacteria</taxon>
        <taxon>Pseudomonadati</taxon>
        <taxon>Pseudomonadota</taxon>
        <taxon>Gammaproteobacteria</taxon>
        <taxon>Vibrionales</taxon>
        <taxon>Vibrionaceae</taxon>
        <taxon>Photobacterium</taxon>
    </lineage>
</organism>
<evidence type="ECO:0000256" key="1">
    <source>
        <dbReference type="SAM" id="MobiDB-lite"/>
    </source>
</evidence>
<feature type="region of interest" description="Disordered" evidence="1">
    <location>
        <begin position="121"/>
        <end position="142"/>
    </location>
</feature>
<reference evidence="3 4" key="1">
    <citation type="submission" date="2022-07" db="EMBL/GenBank/DDBJ databases">
        <title>Photobacterium pectinilyticum sp. nov., a marine bacterium isolated from surface seawater of Qingdao offshore.</title>
        <authorList>
            <person name="Wang X."/>
        </authorList>
    </citation>
    <scope>NUCLEOTIDE SEQUENCE [LARGE SCALE GENOMIC DNA]</scope>
    <source>
        <strain evidence="3 4">ZSDE20</strain>
    </source>
</reference>
<sequence>MYTNYPLAIFLVIFAISIIFIIYHSFSGNNRNEAESGYKETLKGEVKPNMNKFMDSMGYNKVNNMKIPNRNIRKTLSLPTLSTAEATEQTKINQISNDIDDIFDNVLKNGQIEALENHISNFDDQDDSDDLHENNFSSNDFM</sequence>
<evidence type="ECO:0000313" key="3">
    <source>
        <dbReference type="EMBL" id="MCQ1060281.1"/>
    </source>
</evidence>
<evidence type="ECO:0000313" key="4">
    <source>
        <dbReference type="Proteomes" id="UP001524460"/>
    </source>
</evidence>
<feature type="transmembrane region" description="Helical" evidence="2">
    <location>
        <begin position="6"/>
        <end position="26"/>
    </location>
</feature>
<protein>
    <submittedName>
        <fullName evidence="3">Uncharacterized protein</fullName>
    </submittedName>
</protein>
<dbReference type="Proteomes" id="UP001524460">
    <property type="component" value="Unassembled WGS sequence"/>
</dbReference>
<keyword evidence="2" id="KW-1133">Transmembrane helix</keyword>
<keyword evidence="2" id="KW-0812">Transmembrane</keyword>